<evidence type="ECO:0000313" key="2">
    <source>
        <dbReference type="Proteomes" id="UP000789920"/>
    </source>
</evidence>
<name>A0ACA9RM41_9GLOM</name>
<comment type="caution">
    <text evidence="1">The sequence shown here is derived from an EMBL/GenBank/DDBJ whole genome shotgun (WGS) entry which is preliminary data.</text>
</comment>
<reference evidence="1" key="1">
    <citation type="submission" date="2021-06" db="EMBL/GenBank/DDBJ databases">
        <authorList>
            <person name="Kallberg Y."/>
            <person name="Tangrot J."/>
            <person name="Rosling A."/>
        </authorList>
    </citation>
    <scope>NUCLEOTIDE SEQUENCE</scope>
    <source>
        <strain evidence="1">MA461A</strain>
    </source>
</reference>
<organism evidence="1 2">
    <name type="scientific">Racocetra persica</name>
    <dbReference type="NCBI Taxonomy" id="160502"/>
    <lineage>
        <taxon>Eukaryota</taxon>
        <taxon>Fungi</taxon>
        <taxon>Fungi incertae sedis</taxon>
        <taxon>Mucoromycota</taxon>
        <taxon>Glomeromycotina</taxon>
        <taxon>Glomeromycetes</taxon>
        <taxon>Diversisporales</taxon>
        <taxon>Gigasporaceae</taxon>
        <taxon>Racocetra</taxon>
    </lineage>
</organism>
<accession>A0ACA9RM41</accession>
<protein>
    <submittedName>
        <fullName evidence="1">3945_t:CDS:1</fullName>
    </submittedName>
</protein>
<evidence type="ECO:0000313" key="1">
    <source>
        <dbReference type="EMBL" id="CAG8798774.1"/>
    </source>
</evidence>
<keyword evidence="2" id="KW-1185">Reference proteome</keyword>
<feature type="non-terminal residue" evidence="1">
    <location>
        <position position="1"/>
    </location>
</feature>
<sequence length="362" mass="40543">SVLFEEGGVLDTQIRGLHGYFSDGNPQVLNERRKNELLITNRINGLEKDLNEYNSLKLPTDREISQLKNAQASKKEKLTFRRDFKTYIENNSADNTIIDAYLGKGLSAEIAAEAYSCKISAEEIDGGVAAFAERTYNLVNEEELKNAKKDKTFINDFRALENLSELTDVNILAYYKFSPDGGANYEEDINPLNNNKYDAYIYSFSGAPKRSNRLLDDEEICDTHTPGITNNEYAILSGYKFNPLEKTKDQALQQIQTQQNSNREYYSSQSQSDSYDNKNDSTSQPTYQPTSNNNTSTSEQDNSKSSTNDNVYSASGGSGYYPSYATTQSDDKKKENNSSTPEKPKQPNSTAITPKKGIAEIT</sequence>
<proteinExistence type="predicted"/>
<dbReference type="EMBL" id="CAJVQC010058508">
    <property type="protein sequence ID" value="CAG8798774.1"/>
    <property type="molecule type" value="Genomic_DNA"/>
</dbReference>
<gene>
    <name evidence="1" type="ORF">RPERSI_LOCUS20585</name>
</gene>
<dbReference type="Proteomes" id="UP000789920">
    <property type="component" value="Unassembled WGS sequence"/>
</dbReference>
<feature type="non-terminal residue" evidence="1">
    <location>
        <position position="362"/>
    </location>
</feature>